<dbReference type="Pfam" id="PF14322">
    <property type="entry name" value="SusD-like_3"/>
    <property type="match status" value="1"/>
</dbReference>
<dbReference type="GO" id="GO:0009279">
    <property type="term" value="C:cell outer membrane"/>
    <property type="evidence" value="ECO:0007669"/>
    <property type="project" value="UniProtKB-SubCell"/>
</dbReference>
<organism evidence="8 9">
    <name type="scientific">Butyricimonas virosa</name>
    <dbReference type="NCBI Taxonomy" id="544645"/>
    <lineage>
        <taxon>Bacteria</taxon>
        <taxon>Pseudomonadati</taxon>
        <taxon>Bacteroidota</taxon>
        <taxon>Bacteroidia</taxon>
        <taxon>Bacteroidales</taxon>
        <taxon>Odoribacteraceae</taxon>
        <taxon>Butyricimonas</taxon>
    </lineage>
</organism>
<evidence type="ECO:0000259" key="7">
    <source>
        <dbReference type="Pfam" id="PF14322"/>
    </source>
</evidence>
<dbReference type="EMBL" id="QRPV01000035">
    <property type="protein sequence ID" value="RHM39640.1"/>
    <property type="molecule type" value="Genomic_DNA"/>
</dbReference>
<dbReference type="InterPro" id="IPR012944">
    <property type="entry name" value="SusD_RagB_dom"/>
</dbReference>
<evidence type="ECO:0000313" key="9">
    <source>
        <dbReference type="Proteomes" id="UP000286038"/>
    </source>
</evidence>
<evidence type="ECO:0000256" key="3">
    <source>
        <dbReference type="ARBA" id="ARBA00022729"/>
    </source>
</evidence>
<name>A0A415QCI9_9BACT</name>
<keyword evidence="5" id="KW-0998">Cell outer membrane</keyword>
<dbReference type="AlphaFoldDB" id="A0A415QCI9"/>
<dbReference type="Proteomes" id="UP000286038">
    <property type="component" value="Unassembled WGS sequence"/>
</dbReference>
<comment type="caution">
    <text evidence="8">The sequence shown here is derived from an EMBL/GenBank/DDBJ whole genome shotgun (WGS) entry which is preliminary data.</text>
</comment>
<comment type="subcellular location">
    <subcellularLocation>
        <location evidence="1">Cell outer membrane</location>
    </subcellularLocation>
</comment>
<comment type="similarity">
    <text evidence="2">Belongs to the SusD family.</text>
</comment>
<accession>A0A415QCI9</accession>
<feature type="domain" description="SusD-like N-terminal" evidence="7">
    <location>
        <begin position="19"/>
        <end position="233"/>
    </location>
</feature>
<dbReference type="InterPro" id="IPR033985">
    <property type="entry name" value="SusD-like_N"/>
</dbReference>
<sequence length="496" mass="57403">MKSRLFLLFLALCFIQCDDFLEEQSQSEVRPSTVSDMEKILESGAYPTQSAGRLFNRRTEIFTDNVRSNIVEVGLAAQKEKELWQFRWDRSMFNEDGGGQDITFWSIPYEQIKGCNIVLEYVDQMDGSEVKKEHIKGEAYVLRGLYYYMLVNFFSLPYNYGDPAKNPGVPLKLNTGVTDEKFKRNSVAECYGQILKDMELGTRMMKESQEKQSNNILRLRFTAGYALLSRVYLHMNHWDKVISYADSVLDVNSQLLDLKSSYSPFGCGVYHGSTPVEILWAMPEKDNTSLERDLLAPFTPSSDLIDQYVLYDVEGTTDGRMDSRSIGWLKYSSWDAAGIYRCVLKGTAAQYWINGGIRTAEVYLNRAEAYIRKYIESGNKEEARLALNDLNELRRNRLSEGYVDKSVDDFTNPNELLAFCLRERRRELCYEANHRWFDLRRLGMPELTHIFLDNDNGYETKYVLQENDPRYVLPIPSEVLRKNPNLTEMVSNDSNK</sequence>
<dbReference type="Gene3D" id="1.25.40.390">
    <property type="match status" value="1"/>
</dbReference>
<proteinExistence type="inferred from homology"/>
<evidence type="ECO:0000259" key="6">
    <source>
        <dbReference type="Pfam" id="PF07980"/>
    </source>
</evidence>
<dbReference type="SUPFAM" id="SSF48452">
    <property type="entry name" value="TPR-like"/>
    <property type="match status" value="1"/>
</dbReference>
<evidence type="ECO:0000256" key="2">
    <source>
        <dbReference type="ARBA" id="ARBA00006275"/>
    </source>
</evidence>
<evidence type="ECO:0000313" key="8">
    <source>
        <dbReference type="EMBL" id="RHM39640.1"/>
    </source>
</evidence>
<dbReference type="InterPro" id="IPR011990">
    <property type="entry name" value="TPR-like_helical_dom_sf"/>
</dbReference>
<gene>
    <name evidence="8" type="ORF">DWZ68_16720</name>
</gene>
<evidence type="ECO:0000256" key="1">
    <source>
        <dbReference type="ARBA" id="ARBA00004442"/>
    </source>
</evidence>
<protein>
    <submittedName>
        <fullName evidence="8">RagB/SusD family nutrient uptake outer membrane protein</fullName>
    </submittedName>
</protein>
<evidence type="ECO:0000256" key="5">
    <source>
        <dbReference type="ARBA" id="ARBA00023237"/>
    </source>
</evidence>
<keyword evidence="4" id="KW-0472">Membrane</keyword>
<feature type="domain" description="RagB/SusD" evidence="6">
    <location>
        <begin position="357"/>
        <end position="488"/>
    </location>
</feature>
<dbReference type="Pfam" id="PF07980">
    <property type="entry name" value="SusD_RagB"/>
    <property type="match status" value="1"/>
</dbReference>
<evidence type="ECO:0000256" key="4">
    <source>
        <dbReference type="ARBA" id="ARBA00023136"/>
    </source>
</evidence>
<keyword evidence="3" id="KW-0732">Signal</keyword>
<reference evidence="8 9" key="1">
    <citation type="submission" date="2018-08" db="EMBL/GenBank/DDBJ databases">
        <title>A genome reference for cultivated species of the human gut microbiota.</title>
        <authorList>
            <person name="Zou Y."/>
            <person name="Xue W."/>
            <person name="Luo G."/>
        </authorList>
    </citation>
    <scope>NUCLEOTIDE SEQUENCE [LARGE SCALE GENOMIC DNA]</scope>
    <source>
        <strain evidence="8 9">AF34-33</strain>
    </source>
</reference>
<dbReference type="RefSeq" id="WP_118451009.1">
    <property type="nucleotide sequence ID" value="NZ_CABJDM010000035.1"/>
</dbReference>